<evidence type="ECO:0000313" key="1">
    <source>
        <dbReference type="EMBL" id="KAK2576087.1"/>
    </source>
</evidence>
<dbReference type="Proteomes" id="UP001258017">
    <property type="component" value="Unassembled WGS sequence"/>
</dbReference>
<sequence>MSARKALAAPAPVPVPPAPVPVPTAAEAAANGAQSGAEGYVAMRLDVTNVVGGIRRRIGGGRMCGVWSKRRETRES</sequence>
<protein>
    <submittedName>
        <fullName evidence="1">Uncharacterized protein</fullName>
    </submittedName>
</protein>
<dbReference type="EMBL" id="JAIFRP010004408">
    <property type="protein sequence ID" value="KAK2576087.1"/>
    <property type="molecule type" value="Genomic_DNA"/>
</dbReference>
<evidence type="ECO:0000313" key="2">
    <source>
        <dbReference type="Proteomes" id="UP001258017"/>
    </source>
</evidence>
<dbReference type="AlphaFoldDB" id="A0AAD9RAF3"/>
<accession>A0AAD9RAF3</accession>
<proteinExistence type="predicted"/>
<gene>
    <name evidence="1" type="ORF">KPH14_007422</name>
</gene>
<name>A0AAD9RAF3_9HYME</name>
<organism evidence="1 2">
    <name type="scientific">Odynerus spinipes</name>
    <dbReference type="NCBI Taxonomy" id="1348599"/>
    <lineage>
        <taxon>Eukaryota</taxon>
        <taxon>Metazoa</taxon>
        <taxon>Ecdysozoa</taxon>
        <taxon>Arthropoda</taxon>
        <taxon>Hexapoda</taxon>
        <taxon>Insecta</taxon>
        <taxon>Pterygota</taxon>
        <taxon>Neoptera</taxon>
        <taxon>Endopterygota</taxon>
        <taxon>Hymenoptera</taxon>
        <taxon>Apocrita</taxon>
        <taxon>Aculeata</taxon>
        <taxon>Vespoidea</taxon>
        <taxon>Vespidae</taxon>
        <taxon>Eumeninae</taxon>
        <taxon>Odynerus</taxon>
    </lineage>
</organism>
<reference evidence="1" key="2">
    <citation type="journal article" date="2023" name="Commun. Biol.">
        <title>Intrasexual cuticular hydrocarbon dimorphism in a wasp sheds light on hydrocarbon biosynthesis genes in Hymenoptera.</title>
        <authorList>
            <person name="Moris V.C."/>
            <person name="Podsiadlowski L."/>
            <person name="Martin S."/>
            <person name="Oeyen J.P."/>
            <person name="Donath A."/>
            <person name="Petersen M."/>
            <person name="Wilbrandt J."/>
            <person name="Misof B."/>
            <person name="Liedtke D."/>
            <person name="Thamm M."/>
            <person name="Scheiner R."/>
            <person name="Schmitt T."/>
            <person name="Niehuis O."/>
        </authorList>
    </citation>
    <scope>NUCLEOTIDE SEQUENCE</scope>
    <source>
        <strain evidence="1">GBR_01_08_01A</strain>
    </source>
</reference>
<comment type="caution">
    <text evidence="1">The sequence shown here is derived from an EMBL/GenBank/DDBJ whole genome shotgun (WGS) entry which is preliminary data.</text>
</comment>
<reference evidence="1" key="1">
    <citation type="submission" date="2021-08" db="EMBL/GenBank/DDBJ databases">
        <authorList>
            <person name="Misof B."/>
            <person name="Oliver O."/>
            <person name="Podsiadlowski L."/>
            <person name="Donath A."/>
            <person name="Peters R."/>
            <person name="Mayer C."/>
            <person name="Rust J."/>
            <person name="Gunkel S."/>
            <person name="Lesny P."/>
            <person name="Martin S."/>
            <person name="Oeyen J.P."/>
            <person name="Petersen M."/>
            <person name="Panagiotis P."/>
            <person name="Wilbrandt J."/>
            <person name="Tanja T."/>
        </authorList>
    </citation>
    <scope>NUCLEOTIDE SEQUENCE</scope>
    <source>
        <strain evidence="1">GBR_01_08_01A</strain>
        <tissue evidence="1">Thorax + abdomen</tissue>
    </source>
</reference>
<keyword evidence="2" id="KW-1185">Reference proteome</keyword>